<name>A0AAI8VPV5_9PEZI</name>
<dbReference type="InterPro" id="IPR035979">
    <property type="entry name" value="RBD_domain_sf"/>
</dbReference>
<evidence type="ECO:0000313" key="1">
    <source>
        <dbReference type="EMBL" id="CAJ2508856.1"/>
    </source>
</evidence>
<evidence type="ECO:0000313" key="2">
    <source>
        <dbReference type="Proteomes" id="UP001295740"/>
    </source>
</evidence>
<organism evidence="1 2">
    <name type="scientific">Anthostomella pinea</name>
    <dbReference type="NCBI Taxonomy" id="933095"/>
    <lineage>
        <taxon>Eukaryota</taxon>
        <taxon>Fungi</taxon>
        <taxon>Dikarya</taxon>
        <taxon>Ascomycota</taxon>
        <taxon>Pezizomycotina</taxon>
        <taxon>Sordariomycetes</taxon>
        <taxon>Xylariomycetidae</taxon>
        <taxon>Xylariales</taxon>
        <taxon>Xylariaceae</taxon>
        <taxon>Anthostomella</taxon>
    </lineage>
</organism>
<dbReference type="SUPFAM" id="SSF54928">
    <property type="entry name" value="RNA-binding domain, RBD"/>
    <property type="match status" value="1"/>
</dbReference>
<dbReference type="Proteomes" id="UP001295740">
    <property type="component" value="Unassembled WGS sequence"/>
</dbReference>
<gene>
    <name evidence="1" type="ORF">KHLLAP_LOCUS9324</name>
</gene>
<comment type="caution">
    <text evidence="1">The sequence shown here is derived from an EMBL/GenBank/DDBJ whole genome shotgun (WGS) entry which is preliminary data.</text>
</comment>
<protein>
    <submittedName>
        <fullName evidence="1">Uu.00g138820.m01.CDS01</fullName>
    </submittedName>
</protein>
<dbReference type="EMBL" id="CAUWAG010000012">
    <property type="protein sequence ID" value="CAJ2508856.1"/>
    <property type="molecule type" value="Genomic_DNA"/>
</dbReference>
<reference evidence="1" key="1">
    <citation type="submission" date="2023-10" db="EMBL/GenBank/DDBJ databases">
        <authorList>
            <person name="Hackl T."/>
        </authorList>
    </citation>
    <scope>NUCLEOTIDE SEQUENCE</scope>
</reference>
<accession>A0AAI8VPV5</accession>
<keyword evidence="2" id="KW-1185">Reference proteome</keyword>
<sequence>MAARDENPVIEGENRYLGDLRLYRNTSANIPAEMSTRLWLTGLPAFCTYHQFFMAIRGGGRVYATHVVDPNDNIPTSAASMTFFSETDANAFIERCQSTPLMLGHHEVSVRIHRIFTEAVRTNSQSRALCITGHPYVADPKFLDWLFREKWGIKYDVDMVLHTPGTSSSRVVYVFGSVRGQSERIYSRLIRDFSNSVSVKYLKDPAA</sequence>
<dbReference type="AlphaFoldDB" id="A0AAI8VPV5"/>
<proteinExistence type="predicted"/>
<dbReference type="GO" id="GO:0003676">
    <property type="term" value="F:nucleic acid binding"/>
    <property type="evidence" value="ECO:0007669"/>
    <property type="project" value="InterPro"/>
</dbReference>